<dbReference type="KEGG" id="gfe:Gferi_05850"/>
<dbReference type="Gene3D" id="3.50.50.60">
    <property type="entry name" value="FAD/NAD(P)-binding domain"/>
    <property type="match status" value="2"/>
</dbReference>
<evidence type="ECO:0000313" key="2">
    <source>
        <dbReference type="Proteomes" id="UP000095743"/>
    </source>
</evidence>
<dbReference type="STRING" id="1424294.Gferi_05850"/>
<proteinExistence type="predicted"/>
<name>A0A1D8GDZ5_9FIRM</name>
<protein>
    <submittedName>
        <fullName evidence="1">Dehydrogenase</fullName>
    </submittedName>
</protein>
<dbReference type="OrthoDB" id="25353at2"/>
<dbReference type="InterPro" id="IPR036188">
    <property type="entry name" value="FAD/NAD-bd_sf"/>
</dbReference>
<gene>
    <name evidence="1" type="ORF">Gferi_05850</name>
</gene>
<accession>A0A1D8GDZ5</accession>
<evidence type="ECO:0000313" key="1">
    <source>
        <dbReference type="EMBL" id="AOT69123.1"/>
    </source>
</evidence>
<reference evidence="1 2" key="1">
    <citation type="submission" date="2016-09" db="EMBL/GenBank/DDBJ databases">
        <title>Genomic analysis reveals versatility of anaerobic energy metabolism of Geosporobacter ferrireducens IRF9 of phylum Firmicutes.</title>
        <authorList>
            <person name="Kim S.-J."/>
        </authorList>
    </citation>
    <scope>NUCLEOTIDE SEQUENCE [LARGE SCALE GENOMIC DNA]</scope>
    <source>
        <strain evidence="1 2">IRF9</strain>
    </source>
</reference>
<dbReference type="Pfam" id="PF13450">
    <property type="entry name" value="NAD_binding_8"/>
    <property type="match status" value="1"/>
</dbReference>
<dbReference type="RefSeq" id="WP_069974689.1">
    <property type="nucleotide sequence ID" value="NZ_CP017269.1"/>
</dbReference>
<keyword evidence="2" id="KW-1185">Reference proteome</keyword>
<dbReference type="PROSITE" id="PS51257">
    <property type="entry name" value="PROKAR_LIPOPROTEIN"/>
    <property type="match status" value="1"/>
</dbReference>
<sequence length="370" mass="41935">MKIAIMGAGLSGLACAITLEKQGLFSTVFERRNQVGDRFINGEIMLAILSRPIRDDLAYLSEKHGIFLKPTGNIKTLHLHSQHNHALITGALGFNNLRGRHDHSFEKQLEGQLTKTEIIFNSDKSYEELLQEYTHVIMATGDAAYAAKVQNYHQDLTVSLKGCIVKGKFDRYTTAAWLDHHIAPKGYGYFIPFSDTEGNLVIAYPDYPENMEQDIEALWQRFYQRICFEFQQDLKIVDGFQIRNYIIGSCKSPRIGNTFFVGNCFGSIMPFLGFGQLTSLLTGIYAAYDLCGLGNYEKLTIPLKRSYEQSIILRKTMEQLSNSQYDFFVKSLNGSFGHRLFHTKRISPLKVASYLLRPFVSEKSGGIETD</sequence>
<dbReference type="EMBL" id="CP017269">
    <property type="protein sequence ID" value="AOT69123.1"/>
    <property type="molecule type" value="Genomic_DNA"/>
</dbReference>
<dbReference type="Proteomes" id="UP000095743">
    <property type="component" value="Chromosome"/>
</dbReference>
<dbReference type="AlphaFoldDB" id="A0A1D8GDZ5"/>
<organism evidence="1 2">
    <name type="scientific">Geosporobacter ferrireducens</name>
    <dbReference type="NCBI Taxonomy" id="1424294"/>
    <lineage>
        <taxon>Bacteria</taxon>
        <taxon>Bacillati</taxon>
        <taxon>Bacillota</taxon>
        <taxon>Clostridia</taxon>
        <taxon>Peptostreptococcales</taxon>
        <taxon>Thermotaleaceae</taxon>
        <taxon>Geosporobacter</taxon>
    </lineage>
</organism>
<dbReference type="SUPFAM" id="SSF51905">
    <property type="entry name" value="FAD/NAD(P)-binding domain"/>
    <property type="match status" value="1"/>
</dbReference>